<proteinExistence type="predicted"/>
<gene>
    <name evidence="3" type="ORF">METZ01_LOCUS44810</name>
</gene>
<evidence type="ECO:0000313" key="3">
    <source>
        <dbReference type="EMBL" id="SUZ91956.1"/>
    </source>
</evidence>
<dbReference type="InterPro" id="IPR013216">
    <property type="entry name" value="Methyltransf_11"/>
</dbReference>
<organism evidence="3">
    <name type="scientific">marine metagenome</name>
    <dbReference type="NCBI Taxonomy" id="408172"/>
    <lineage>
        <taxon>unclassified sequences</taxon>
        <taxon>metagenomes</taxon>
        <taxon>ecological metagenomes</taxon>
    </lineage>
</organism>
<evidence type="ECO:0000256" key="1">
    <source>
        <dbReference type="ARBA" id="ARBA00022679"/>
    </source>
</evidence>
<dbReference type="GO" id="GO:0003838">
    <property type="term" value="F:sterol 24-C-methyltransferase activity"/>
    <property type="evidence" value="ECO:0007669"/>
    <property type="project" value="TreeGrafter"/>
</dbReference>
<accession>A0A381RJE9</accession>
<dbReference type="CDD" id="cd02440">
    <property type="entry name" value="AdoMet_MTases"/>
    <property type="match status" value="1"/>
</dbReference>
<dbReference type="GO" id="GO:0005783">
    <property type="term" value="C:endoplasmic reticulum"/>
    <property type="evidence" value="ECO:0007669"/>
    <property type="project" value="TreeGrafter"/>
</dbReference>
<keyword evidence="1" id="KW-0808">Transferase</keyword>
<dbReference type="Pfam" id="PF08241">
    <property type="entry name" value="Methyltransf_11"/>
    <property type="match status" value="1"/>
</dbReference>
<reference evidence="3" key="1">
    <citation type="submission" date="2018-05" db="EMBL/GenBank/DDBJ databases">
        <authorList>
            <person name="Lanie J.A."/>
            <person name="Ng W.-L."/>
            <person name="Kazmierczak K.M."/>
            <person name="Andrzejewski T.M."/>
            <person name="Davidsen T.M."/>
            <person name="Wayne K.J."/>
            <person name="Tettelin H."/>
            <person name="Glass J.I."/>
            <person name="Rusch D."/>
            <person name="Podicherti R."/>
            <person name="Tsui H.-C.T."/>
            <person name="Winkler M.E."/>
        </authorList>
    </citation>
    <scope>NUCLEOTIDE SEQUENCE</scope>
</reference>
<dbReference type="SUPFAM" id="SSF53335">
    <property type="entry name" value="S-adenosyl-L-methionine-dependent methyltransferases"/>
    <property type="match status" value="1"/>
</dbReference>
<dbReference type="Gene3D" id="3.40.50.150">
    <property type="entry name" value="Vaccinia Virus protein VP39"/>
    <property type="match status" value="1"/>
</dbReference>
<dbReference type="GO" id="GO:0016126">
    <property type="term" value="P:sterol biosynthetic process"/>
    <property type="evidence" value="ECO:0007669"/>
    <property type="project" value="TreeGrafter"/>
</dbReference>
<dbReference type="PANTHER" id="PTHR44068">
    <property type="entry name" value="ZGC:194242"/>
    <property type="match status" value="1"/>
</dbReference>
<dbReference type="EMBL" id="UINC01002020">
    <property type="protein sequence ID" value="SUZ91956.1"/>
    <property type="molecule type" value="Genomic_DNA"/>
</dbReference>
<dbReference type="InterPro" id="IPR050447">
    <property type="entry name" value="Erg6_SMT_methyltransf"/>
</dbReference>
<name>A0A381RJE9_9ZZZZ</name>
<sequence length="267" mass="30874">MLEKFIKKLLSVPMGRRWFWKKWYEFLARRKTDIDFKLMNYGYSAENFYPKLEKNDEPERYPIHLYHRVATQINLNGKKVLEVGSGRGGGASYLTRYLHPKKMVGIDISKYAVKLCNKIHNVPNLCFQVGDSENIPFQNENFNVVINIESSHCYGSMEIFLKEVRRVLKPGGHFLYCDLLPTKQLKMLNKHLSNSGLDLIQKTDITENIIVALDLMSTKRKDLIYMSVPRSLRNLIETFAGIKGTRIYNAFHDGTASYICAALKKPV</sequence>
<dbReference type="PANTHER" id="PTHR44068:SF1">
    <property type="entry name" value="HYPOTHETICAL LOC100005854"/>
    <property type="match status" value="1"/>
</dbReference>
<dbReference type="AlphaFoldDB" id="A0A381RJE9"/>
<evidence type="ECO:0000259" key="2">
    <source>
        <dbReference type="Pfam" id="PF08241"/>
    </source>
</evidence>
<dbReference type="InterPro" id="IPR029063">
    <property type="entry name" value="SAM-dependent_MTases_sf"/>
</dbReference>
<feature type="domain" description="Methyltransferase type 11" evidence="2">
    <location>
        <begin position="81"/>
        <end position="175"/>
    </location>
</feature>
<protein>
    <recommendedName>
        <fullName evidence="2">Methyltransferase type 11 domain-containing protein</fullName>
    </recommendedName>
</protein>